<comment type="caution">
    <text evidence="3">The sequence shown here is derived from an EMBL/GenBank/DDBJ whole genome shotgun (WGS) entry which is preliminary data.</text>
</comment>
<comment type="similarity">
    <text evidence="1">Belongs to the YciI family.</text>
</comment>
<dbReference type="InterPro" id="IPR011008">
    <property type="entry name" value="Dimeric_a/b-barrel"/>
</dbReference>
<dbReference type="AlphaFoldDB" id="A0A562URJ3"/>
<organism evidence="3 4">
    <name type="scientific">Stackebrandtia albiflava</name>
    <dbReference type="NCBI Taxonomy" id="406432"/>
    <lineage>
        <taxon>Bacteria</taxon>
        <taxon>Bacillati</taxon>
        <taxon>Actinomycetota</taxon>
        <taxon>Actinomycetes</taxon>
        <taxon>Glycomycetales</taxon>
        <taxon>Glycomycetaceae</taxon>
        <taxon>Stackebrandtia</taxon>
    </lineage>
</organism>
<dbReference type="Proteomes" id="UP000321617">
    <property type="component" value="Unassembled WGS sequence"/>
</dbReference>
<dbReference type="SUPFAM" id="SSF54909">
    <property type="entry name" value="Dimeric alpha+beta barrel"/>
    <property type="match status" value="1"/>
</dbReference>
<dbReference type="InterPro" id="IPR005545">
    <property type="entry name" value="YCII"/>
</dbReference>
<feature type="domain" description="YCII-related" evidence="2">
    <location>
        <begin position="1"/>
        <end position="96"/>
    </location>
</feature>
<keyword evidence="4" id="KW-1185">Reference proteome</keyword>
<dbReference type="OrthoDB" id="668782at2"/>
<dbReference type="Gene3D" id="3.30.70.1060">
    <property type="entry name" value="Dimeric alpha+beta barrel"/>
    <property type="match status" value="1"/>
</dbReference>
<evidence type="ECO:0000313" key="3">
    <source>
        <dbReference type="EMBL" id="TWJ08218.1"/>
    </source>
</evidence>
<name>A0A562URJ3_9ACTN</name>
<dbReference type="PANTHER" id="PTHR35174">
    <property type="entry name" value="BLL7171 PROTEIN-RELATED"/>
    <property type="match status" value="1"/>
</dbReference>
<evidence type="ECO:0000259" key="2">
    <source>
        <dbReference type="Pfam" id="PF03795"/>
    </source>
</evidence>
<proteinExistence type="inferred from homology"/>
<dbReference type="Pfam" id="PF03795">
    <property type="entry name" value="YCII"/>
    <property type="match status" value="1"/>
</dbReference>
<protein>
    <recommendedName>
        <fullName evidence="2">YCII-related domain-containing protein</fullName>
    </recommendedName>
</protein>
<evidence type="ECO:0000256" key="1">
    <source>
        <dbReference type="ARBA" id="ARBA00007689"/>
    </source>
</evidence>
<gene>
    <name evidence="3" type="ORF">LX16_4441</name>
</gene>
<dbReference type="EMBL" id="VLLL01000008">
    <property type="protein sequence ID" value="TWJ08218.1"/>
    <property type="molecule type" value="Genomic_DNA"/>
</dbReference>
<accession>A0A562URJ3</accession>
<dbReference type="RefSeq" id="WP_147142537.1">
    <property type="nucleotide sequence ID" value="NZ_BAABIJ010000004.1"/>
</dbReference>
<reference evidence="3 4" key="1">
    <citation type="journal article" date="2013" name="Stand. Genomic Sci.">
        <title>Genomic Encyclopedia of Type Strains, Phase I: The one thousand microbial genomes (KMG-I) project.</title>
        <authorList>
            <person name="Kyrpides N.C."/>
            <person name="Woyke T."/>
            <person name="Eisen J.A."/>
            <person name="Garrity G."/>
            <person name="Lilburn T.G."/>
            <person name="Beck B.J."/>
            <person name="Whitman W.B."/>
            <person name="Hugenholtz P."/>
            <person name="Klenk H.P."/>
        </authorList>
    </citation>
    <scope>NUCLEOTIDE SEQUENCE [LARGE SCALE GENOMIC DNA]</scope>
    <source>
        <strain evidence="3 4">DSM 45044</strain>
    </source>
</reference>
<evidence type="ECO:0000313" key="4">
    <source>
        <dbReference type="Proteomes" id="UP000321617"/>
    </source>
</evidence>
<sequence>MQYIMWHQASAESEAGTPPTPELMEEMGRYMAEVAAAGVLVAAGGCLPSSHAVRITSEGGKVTTVDGPFAETKELIGGFGIIDVETKEEAVEWARKFWKVAGDGTGYIAPMFSGDPGQDS</sequence>